<dbReference type="GO" id="GO:0051539">
    <property type="term" value="F:4 iron, 4 sulfur cluster binding"/>
    <property type="evidence" value="ECO:0007669"/>
    <property type="project" value="UniProtKB-KW"/>
</dbReference>
<comment type="caution">
    <text evidence="8">The sequence shown here is derived from an EMBL/GenBank/DDBJ whole genome shotgun (WGS) entry which is preliminary data.</text>
</comment>
<comment type="function">
    <text evidence="6">Component of the cytosolic iron-sulfur (Fe/S) protein assembly machinery. Required for maturation of extramitochondrial Fe/S proteins.</text>
</comment>
<dbReference type="Proteomes" id="UP000326759">
    <property type="component" value="Unassembled WGS sequence"/>
</dbReference>
<evidence type="ECO:0000256" key="5">
    <source>
        <dbReference type="ARBA" id="ARBA00023014"/>
    </source>
</evidence>
<dbReference type="InterPro" id="IPR009016">
    <property type="entry name" value="Fe_hydrogenase"/>
</dbReference>
<evidence type="ECO:0000256" key="3">
    <source>
        <dbReference type="ARBA" id="ARBA00022723"/>
    </source>
</evidence>
<keyword evidence="4" id="KW-0408">Iron</keyword>
<name>A0A5N5SW42_9CRUS</name>
<dbReference type="EMBL" id="SEYY01019548">
    <property type="protein sequence ID" value="KAB7498135.1"/>
    <property type="molecule type" value="Genomic_DNA"/>
</dbReference>
<reference evidence="8 9" key="1">
    <citation type="journal article" date="2019" name="PLoS Biol.">
        <title>Sex chromosomes control vertical transmission of feminizing Wolbachia symbionts in an isopod.</title>
        <authorList>
            <person name="Becking T."/>
            <person name="Chebbi M.A."/>
            <person name="Giraud I."/>
            <person name="Moumen B."/>
            <person name="Laverre T."/>
            <person name="Caubet Y."/>
            <person name="Peccoud J."/>
            <person name="Gilbert C."/>
            <person name="Cordaux R."/>
        </authorList>
    </citation>
    <scope>NUCLEOTIDE SEQUENCE [LARGE SCALE GENOMIC DNA]</scope>
    <source>
        <strain evidence="8">ANa2</strain>
        <tissue evidence="8">Whole body excluding digestive tract and cuticle</tissue>
    </source>
</reference>
<keyword evidence="9" id="KW-1185">Reference proteome</keyword>
<protein>
    <submittedName>
        <fullName evidence="8">Cytosolic Fe-S cluster assembly factor NARFL</fullName>
    </submittedName>
</protein>
<proteinExistence type="inferred from homology"/>
<dbReference type="InterPro" id="IPR050340">
    <property type="entry name" value="Cytosolic_Fe-S_CAF"/>
</dbReference>
<evidence type="ECO:0000256" key="2">
    <source>
        <dbReference type="ARBA" id="ARBA00022485"/>
    </source>
</evidence>
<evidence type="ECO:0000256" key="6">
    <source>
        <dbReference type="ARBA" id="ARBA00025700"/>
    </source>
</evidence>
<dbReference type="SUPFAM" id="SSF53920">
    <property type="entry name" value="Fe-only hydrogenase"/>
    <property type="match status" value="1"/>
</dbReference>
<evidence type="ECO:0000259" key="7">
    <source>
        <dbReference type="Pfam" id="PF02906"/>
    </source>
</evidence>
<organism evidence="8 9">
    <name type="scientific">Armadillidium nasatum</name>
    <dbReference type="NCBI Taxonomy" id="96803"/>
    <lineage>
        <taxon>Eukaryota</taxon>
        <taxon>Metazoa</taxon>
        <taxon>Ecdysozoa</taxon>
        <taxon>Arthropoda</taxon>
        <taxon>Crustacea</taxon>
        <taxon>Multicrustacea</taxon>
        <taxon>Malacostraca</taxon>
        <taxon>Eumalacostraca</taxon>
        <taxon>Peracarida</taxon>
        <taxon>Isopoda</taxon>
        <taxon>Oniscidea</taxon>
        <taxon>Crinocheta</taxon>
        <taxon>Armadillidiidae</taxon>
        <taxon>Armadillidium</taxon>
    </lineage>
</organism>
<dbReference type="Pfam" id="PF02906">
    <property type="entry name" value="Fe_hyd_lg_C"/>
    <property type="match status" value="1"/>
</dbReference>
<evidence type="ECO:0000313" key="9">
    <source>
        <dbReference type="Proteomes" id="UP000326759"/>
    </source>
</evidence>
<keyword evidence="3" id="KW-0479">Metal-binding</keyword>
<dbReference type="InterPro" id="IPR004108">
    <property type="entry name" value="Fe_hydrogenase_lsu_C"/>
</dbReference>
<dbReference type="PANTHER" id="PTHR11615">
    <property type="entry name" value="NITRATE, FORMATE, IRON DEHYDROGENASE"/>
    <property type="match status" value="1"/>
</dbReference>
<evidence type="ECO:0000313" key="8">
    <source>
        <dbReference type="EMBL" id="KAB7498135.1"/>
    </source>
</evidence>
<keyword evidence="5" id="KW-0411">Iron-sulfur</keyword>
<accession>A0A5N5SW42</accession>
<evidence type="ECO:0000256" key="4">
    <source>
        <dbReference type="ARBA" id="ARBA00023004"/>
    </source>
</evidence>
<dbReference type="GO" id="GO:0046872">
    <property type="term" value="F:metal ion binding"/>
    <property type="evidence" value="ECO:0007669"/>
    <property type="project" value="UniProtKB-KW"/>
</dbReference>
<dbReference type="Gene3D" id="3.40.50.1780">
    <property type="match status" value="1"/>
</dbReference>
<dbReference type="FunFam" id="3.30.70.20:FF:000042">
    <property type="entry name" value="Cytosolic Fe-S cluster assembly factor NAR1"/>
    <property type="match status" value="1"/>
</dbReference>
<evidence type="ECO:0000256" key="1">
    <source>
        <dbReference type="ARBA" id="ARBA00006596"/>
    </source>
</evidence>
<comment type="similarity">
    <text evidence="1">Belongs to the NARF family.</text>
</comment>
<feature type="domain" description="Iron hydrogenase large subunit C-terminal" evidence="7">
    <location>
        <begin position="106"/>
        <end position="396"/>
    </location>
</feature>
<keyword evidence="2" id="KW-0004">4Fe-4S</keyword>
<sequence>MLGGFSSGLKLTDLNDFITPSQECIKPVQIPNKNKTKDKGLIEIEGSSLQPEETYEKAKITLNDCLACSGCITSAEVVLVNQQSLEQFSKVLNENSHLSDEDKSVIVLSVSTQSVLSIAARYNLTPQEGLEKIVGYFKSVGVDYVFDVNFARCFSLIEAQKEFAKRYRNSENDSSLVFPLLASSCPGWVCYAEKTHGSFILPYISKTRSPQQVMGSILKDYWSKKLLLKPNKLYHATLMPCFDKKLEASREEFYNSDFDTNEVDCVITSVEVEQLFEKDGIDVNTIPCMPLDTEFSMCQTLLSHDGSGSGGFAHHVFIYAAKHLFDIEEIDLNWKTLRNNDMLELTLEVNGEKVLRFAIANGFRNIQNLVQKIKRNKCPYHYVEIMACPSGCLNGGAQIRPNDGRTSKELVQYLESIYKQLPKITSQNEQRINELYSEWLENDDNDIQQKLYTTYKEITQNVNPLGIKW</sequence>
<dbReference type="Gene3D" id="3.40.950.10">
    <property type="entry name" value="Fe-only Hydrogenase (Larger Subunit), Chain L, domain 3"/>
    <property type="match status" value="1"/>
</dbReference>
<gene>
    <name evidence="8" type="primary">NARFL</name>
    <name evidence="8" type="ORF">Anas_09544</name>
</gene>
<dbReference type="AlphaFoldDB" id="A0A5N5SW42"/>
<dbReference type="OrthoDB" id="10253113at2759"/>